<dbReference type="PROSITE" id="PS50893">
    <property type="entry name" value="ABC_TRANSPORTER_2"/>
    <property type="match status" value="1"/>
</dbReference>
<reference evidence="6 7" key="1">
    <citation type="submission" date="2019-06" db="EMBL/GenBank/DDBJ databases">
        <title>Whole genome shotgun sequence of Vibrio inusitatus NBRC 102082.</title>
        <authorList>
            <person name="Hosoyama A."/>
            <person name="Uohara A."/>
            <person name="Ohji S."/>
            <person name="Ichikawa N."/>
        </authorList>
    </citation>
    <scope>NUCLEOTIDE SEQUENCE [LARGE SCALE GENOMIC DNA]</scope>
    <source>
        <strain evidence="6 7">NBRC 102082</strain>
    </source>
</reference>
<gene>
    <name evidence="6" type="ORF">VIN01S_06260</name>
</gene>
<dbReference type="InterPro" id="IPR003439">
    <property type="entry name" value="ABC_transporter-like_ATP-bd"/>
</dbReference>
<sequence length="268" mass="29705">MTHQHNLSAQIQFDGVCVHYTASKWFKKAPFRALHGLDLTIGTENLAVVGPSGAGKSTLIELLFGLRMPTYGEVTICGLPLSTSSKKQRMELCKHIQLIPQEPHTSLNPYYTVRKILLEPMKNVGILDDQEKRMVKALTAVGLEIKHLDYLPKQLSTGQAQRVAIARALVVEPCVLVADEPTSSLDPISRKQVLDLLRHLQQTRHMRLILVTHDLQAAQALCSHVLVLSKGRVAEYGVLDSVLTAPKHTTTQALIQAQHVSTTTQPFY</sequence>
<keyword evidence="7" id="KW-1185">Reference proteome</keyword>
<comment type="similarity">
    <text evidence="1">Belongs to the ABC transporter superfamily.</text>
</comment>
<dbReference type="RefSeq" id="WP_141344161.1">
    <property type="nucleotide sequence ID" value="NZ_BJLF01000002.1"/>
</dbReference>
<evidence type="ECO:0000256" key="1">
    <source>
        <dbReference type="ARBA" id="ARBA00005417"/>
    </source>
</evidence>
<dbReference type="GO" id="GO:0055085">
    <property type="term" value="P:transmembrane transport"/>
    <property type="evidence" value="ECO:0007669"/>
    <property type="project" value="UniProtKB-ARBA"/>
</dbReference>
<dbReference type="PANTHER" id="PTHR43776:SF7">
    <property type="entry name" value="D,D-DIPEPTIDE TRANSPORT ATP-BINDING PROTEIN DDPF-RELATED"/>
    <property type="match status" value="1"/>
</dbReference>
<proteinExistence type="inferred from homology"/>
<dbReference type="SUPFAM" id="SSF52540">
    <property type="entry name" value="P-loop containing nucleoside triphosphate hydrolases"/>
    <property type="match status" value="1"/>
</dbReference>
<accession>A0A4Y3HSU7</accession>
<dbReference type="AlphaFoldDB" id="A0A4Y3HSU7"/>
<dbReference type="EMBL" id="BJLF01000002">
    <property type="protein sequence ID" value="GEA49822.1"/>
    <property type="molecule type" value="Genomic_DNA"/>
</dbReference>
<dbReference type="Pfam" id="PF00005">
    <property type="entry name" value="ABC_tran"/>
    <property type="match status" value="1"/>
</dbReference>
<keyword evidence="4" id="KW-0067">ATP-binding</keyword>
<keyword evidence="2" id="KW-0813">Transport</keyword>
<feature type="domain" description="ABC transporter" evidence="5">
    <location>
        <begin position="11"/>
        <end position="255"/>
    </location>
</feature>
<dbReference type="GO" id="GO:0005524">
    <property type="term" value="F:ATP binding"/>
    <property type="evidence" value="ECO:0007669"/>
    <property type="project" value="UniProtKB-KW"/>
</dbReference>
<dbReference type="SMART" id="SM00382">
    <property type="entry name" value="AAA"/>
    <property type="match status" value="1"/>
</dbReference>
<dbReference type="Proteomes" id="UP000318717">
    <property type="component" value="Unassembled WGS sequence"/>
</dbReference>
<dbReference type="InterPro" id="IPR050319">
    <property type="entry name" value="ABC_transp_ATP-bind"/>
</dbReference>
<keyword evidence="3" id="KW-0547">Nucleotide-binding</keyword>
<dbReference type="OrthoDB" id="8481147at2"/>
<evidence type="ECO:0000256" key="3">
    <source>
        <dbReference type="ARBA" id="ARBA00022741"/>
    </source>
</evidence>
<dbReference type="InterPro" id="IPR027417">
    <property type="entry name" value="P-loop_NTPase"/>
</dbReference>
<evidence type="ECO:0000259" key="5">
    <source>
        <dbReference type="PROSITE" id="PS50893"/>
    </source>
</evidence>
<dbReference type="GO" id="GO:0016887">
    <property type="term" value="F:ATP hydrolysis activity"/>
    <property type="evidence" value="ECO:0007669"/>
    <property type="project" value="InterPro"/>
</dbReference>
<dbReference type="Gene3D" id="3.40.50.300">
    <property type="entry name" value="P-loop containing nucleotide triphosphate hydrolases"/>
    <property type="match status" value="1"/>
</dbReference>
<dbReference type="PANTHER" id="PTHR43776">
    <property type="entry name" value="TRANSPORT ATP-BINDING PROTEIN"/>
    <property type="match status" value="1"/>
</dbReference>
<evidence type="ECO:0000256" key="4">
    <source>
        <dbReference type="ARBA" id="ARBA00022840"/>
    </source>
</evidence>
<dbReference type="InterPro" id="IPR003593">
    <property type="entry name" value="AAA+_ATPase"/>
</dbReference>
<dbReference type="CDD" id="cd03257">
    <property type="entry name" value="ABC_NikE_OppD_transporters"/>
    <property type="match status" value="1"/>
</dbReference>
<evidence type="ECO:0000256" key="2">
    <source>
        <dbReference type="ARBA" id="ARBA00022448"/>
    </source>
</evidence>
<comment type="caution">
    <text evidence="6">The sequence shown here is derived from an EMBL/GenBank/DDBJ whole genome shotgun (WGS) entry which is preliminary data.</text>
</comment>
<evidence type="ECO:0000313" key="7">
    <source>
        <dbReference type="Proteomes" id="UP000318717"/>
    </source>
</evidence>
<name>A0A4Y3HSU7_9VIBR</name>
<organism evidence="6 7">
    <name type="scientific">Vibrio inusitatus NBRC 102082</name>
    <dbReference type="NCBI Taxonomy" id="1219070"/>
    <lineage>
        <taxon>Bacteria</taxon>
        <taxon>Pseudomonadati</taxon>
        <taxon>Pseudomonadota</taxon>
        <taxon>Gammaproteobacteria</taxon>
        <taxon>Vibrionales</taxon>
        <taxon>Vibrionaceae</taxon>
        <taxon>Vibrio</taxon>
    </lineage>
</organism>
<protein>
    <recommendedName>
        <fullName evidence="5">ABC transporter domain-containing protein</fullName>
    </recommendedName>
</protein>
<evidence type="ECO:0000313" key="6">
    <source>
        <dbReference type="EMBL" id="GEA49822.1"/>
    </source>
</evidence>